<dbReference type="SUPFAM" id="SSF75217">
    <property type="entry name" value="alpha/beta knot"/>
    <property type="match status" value="1"/>
</dbReference>
<proteinExistence type="predicted"/>
<dbReference type="KEGG" id="mfv:Mfer_1234"/>
<dbReference type="Gene3D" id="3.30.2130.30">
    <property type="match status" value="1"/>
</dbReference>
<sequence>MKFLITTPRGLEGTAANYIKEKIKDADVWITPMGYAGLVLVKTKENCEKQLKEIPEVERVIPVMFEVPAKLDEILSTAKNISKHINETETFSVETTRRGKHEFTSMDVNIKLGRKIEELTGADVNLTLPDKKVLVEIIGDKAYISVIEREKWKKYTPEKPDARSLLKKITIVQLPYWGDYKVCRKMGEKIGRAAQAFEIKELIISPKEKMDAYELMEFIRGVKKGQRSRYLIQKDAYPWDVRKIPVSVWDLYQVIRDKRRKNRTIIITDPLGDIVSNVKNKLKKDLKFSKEIIVFIGSREGIPRGLFDLADYVLDLTPHMTFATEQGIPAILILLWHLYESS</sequence>
<dbReference type="InterPro" id="IPR041730">
    <property type="entry name" value="MJ0421-like_THUMP"/>
</dbReference>
<dbReference type="Pfam" id="PF02926">
    <property type="entry name" value="THUMP"/>
    <property type="match status" value="1"/>
</dbReference>
<reference evidence="3 4" key="1">
    <citation type="journal article" date="2010" name="Stand. Genomic Sci.">
        <title>Complete genome sequence of Methanothermus fervidus type strain (V24S).</title>
        <authorList>
            <person name="Anderson I."/>
            <person name="Djao O.D."/>
            <person name="Misra M."/>
            <person name="Chertkov O."/>
            <person name="Nolan M."/>
            <person name="Lucas S."/>
            <person name="Lapidus A."/>
            <person name="Del Rio T.G."/>
            <person name="Tice H."/>
            <person name="Cheng J.F."/>
            <person name="Tapia R."/>
            <person name="Han C."/>
            <person name="Goodwin L."/>
            <person name="Pitluck S."/>
            <person name="Liolios K."/>
            <person name="Ivanova N."/>
            <person name="Mavromatis K."/>
            <person name="Mikhailova N."/>
            <person name="Pati A."/>
            <person name="Brambilla E."/>
            <person name="Chen A."/>
            <person name="Palaniappan K."/>
            <person name="Land M."/>
            <person name="Hauser L."/>
            <person name="Chang Y.J."/>
            <person name="Jeffries C.D."/>
            <person name="Sikorski J."/>
            <person name="Spring S."/>
            <person name="Rohde M."/>
            <person name="Eichinger K."/>
            <person name="Huber H."/>
            <person name="Wirth R."/>
            <person name="Goker M."/>
            <person name="Detter J.C."/>
            <person name="Woyke T."/>
            <person name="Bristow J."/>
            <person name="Eisen J.A."/>
            <person name="Markowitz V."/>
            <person name="Hugenholtz P."/>
            <person name="Klenk H.P."/>
            <person name="Kyrpides N.C."/>
        </authorList>
    </citation>
    <scope>NUCLEOTIDE SEQUENCE [LARGE SCALE GENOMIC DNA]</scope>
    <source>
        <strain evidence="4">ATCC 43054 / DSM 2088 / JCM 10308 / V24 S</strain>
    </source>
</reference>
<dbReference type="PANTHER" id="PTHR43209:SF1">
    <property type="entry name" value="TRNA SULFURTRANSFERASE"/>
    <property type="match status" value="1"/>
</dbReference>
<dbReference type="OrthoDB" id="64018at2157"/>
<dbReference type="Pfam" id="PF14419">
    <property type="entry name" value="SPOUT_MTase_2"/>
    <property type="match status" value="1"/>
</dbReference>
<dbReference type="STRING" id="523846.Mfer_1234"/>
<evidence type="ECO:0000256" key="1">
    <source>
        <dbReference type="PROSITE-ProRule" id="PRU00529"/>
    </source>
</evidence>
<organism evidence="3 4">
    <name type="scientific">Methanothermus fervidus (strain ATCC 43054 / DSM 2088 / JCM 10308 / V24 S)</name>
    <dbReference type="NCBI Taxonomy" id="523846"/>
    <lineage>
        <taxon>Archaea</taxon>
        <taxon>Methanobacteriati</taxon>
        <taxon>Methanobacteriota</taxon>
        <taxon>Methanomada group</taxon>
        <taxon>Methanobacteria</taxon>
        <taxon>Methanobacteriales</taxon>
        <taxon>Methanothermaceae</taxon>
        <taxon>Methanothermus</taxon>
    </lineage>
</organism>
<evidence type="ECO:0000313" key="3">
    <source>
        <dbReference type="EMBL" id="ADP78020.1"/>
    </source>
</evidence>
<dbReference type="InterPro" id="IPR004114">
    <property type="entry name" value="THUMP_dom"/>
</dbReference>
<dbReference type="EMBL" id="CP002278">
    <property type="protein sequence ID" value="ADP78020.1"/>
    <property type="molecule type" value="Genomic_DNA"/>
</dbReference>
<dbReference type="HOGENOM" id="CLU_795999_0_0_2"/>
<dbReference type="PANTHER" id="PTHR43209">
    <property type="entry name" value="TRNA SULFURTRANSFERASE"/>
    <property type="match status" value="1"/>
</dbReference>
<accession>E3GWV1</accession>
<dbReference type="InterPro" id="IPR025849">
    <property type="entry name" value="MJ0421-like_SPOUT_MTase"/>
</dbReference>
<dbReference type="PROSITE" id="PS51165">
    <property type="entry name" value="THUMP"/>
    <property type="match status" value="1"/>
</dbReference>
<keyword evidence="4" id="KW-1185">Reference proteome</keyword>
<dbReference type="InterPro" id="IPR029028">
    <property type="entry name" value="Alpha/beta_knot_MTases"/>
</dbReference>
<dbReference type="SUPFAM" id="SSF143437">
    <property type="entry name" value="THUMP domain-like"/>
    <property type="match status" value="1"/>
</dbReference>
<dbReference type="GO" id="GO:0002937">
    <property type="term" value="P:tRNA 4-thiouridine biosynthesis"/>
    <property type="evidence" value="ECO:0007669"/>
    <property type="project" value="TreeGrafter"/>
</dbReference>
<dbReference type="SMART" id="SM00981">
    <property type="entry name" value="THUMP"/>
    <property type="match status" value="1"/>
</dbReference>
<dbReference type="GO" id="GO:0052837">
    <property type="term" value="P:thiazole biosynthetic process"/>
    <property type="evidence" value="ECO:0007669"/>
    <property type="project" value="TreeGrafter"/>
</dbReference>
<evidence type="ECO:0000259" key="2">
    <source>
        <dbReference type="PROSITE" id="PS51165"/>
    </source>
</evidence>
<dbReference type="InterPro" id="IPR050102">
    <property type="entry name" value="tRNA_sulfurtransferase_ThiI"/>
</dbReference>
<name>E3GWV1_METFV</name>
<dbReference type="GO" id="GO:0005829">
    <property type="term" value="C:cytosol"/>
    <property type="evidence" value="ECO:0007669"/>
    <property type="project" value="TreeGrafter"/>
</dbReference>
<dbReference type="AlphaFoldDB" id="E3GWV1"/>
<feature type="domain" description="THUMP" evidence="2">
    <location>
        <begin position="45"/>
        <end position="148"/>
    </location>
</feature>
<gene>
    <name evidence="3" type="ordered locus">Mfer_1234</name>
</gene>
<dbReference type="CDD" id="cd11718">
    <property type="entry name" value="THUMP_SPOUT"/>
    <property type="match status" value="1"/>
</dbReference>
<keyword evidence="1" id="KW-0694">RNA-binding</keyword>
<protein>
    <submittedName>
        <fullName evidence="3">THUMP domain protein</fullName>
    </submittedName>
</protein>
<dbReference type="Proteomes" id="UP000002315">
    <property type="component" value="Chromosome"/>
</dbReference>
<dbReference type="GO" id="GO:0003723">
    <property type="term" value="F:RNA binding"/>
    <property type="evidence" value="ECO:0007669"/>
    <property type="project" value="UniProtKB-UniRule"/>
</dbReference>
<evidence type="ECO:0000313" key="4">
    <source>
        <dbReference type="Proteomes" id="UP000002315"/>
    </source>
</evidence>